<comment type="caution">
    <text evidence="1">The sequence shown here is derived from an EMBL/GenBank/DDBJ whole genome shotgun (WGS) entry which is preliminary data.</text>
</comment>
<reference evidence="1" key="1">
    <citation type="journal article" date="2015" name="Nature">
        <title>Complex archaea that bridge the gap between prokaryotes and eukaryotes.</title>
        <authorList>
            <person name="Spang A."/>
            <person name="Saw J.H."/>
            <person name="Jorgensen S.L."/>
            <person name="Zaremba-Niedzwiedzka K."/>
            <person name="Martijn J."/>
            <person name="Lind A.E."/>
            <person name="van Eijk R."/>
            <person name="Schleper C."/>
            <person name="Guy L."/>
            <person name="Ettema T.J."/>
        </authorList>
    </citation>
    <scope>NUCLEOTIDE SEQUENCE</scope>
</reference>
<organism evidence="1">
    <name type="scientific">marine sediment metagenome</name>
    <dbReference type="NCBI Taxonomy" id="412755"/>
    <lineage>
        <taxon>unclassified sequences</taxon>
        <taxon>metagenomes</taxon>
        <taxon>ecological metagenomes</taxon>
    </lineage>
</organism>
<proteinExistence type="predicted"/>
<accession>A0A0F9H382</accession>
<gene>
    <name evidence="1" type="ORF">LCGC14_1834760</name>
</gene>
<sequence length="59" mass="6770">MPRNSEKEIKRLNTVLVKQAKMIEERDRLLGECYFIMGSFTIRKGLGMAERIKALGGKN</sequence>
<protein>
    <submittedName>
        <fullName evidence="1">Uncharacterized protein</fullName>
    </submittedName>
</protein>
<dbReference type="EMBL" id="LAZR01018173">
    <property type="protein sequence ID" value="KKL97416.1"/>
    <property type="molecule type" value="Genomic_DNA"/>
</dbReference>
<evidence type="ECO:0000313" key="1">
    <source>
        <dbReference type="EMBL" id="KKL97416.1"/>
    </source>
</evidence>
<dbReference type="AlphaFoldDB" id="A0A0F9H382"/>
<name>A0A0F9H382_9ZZZZ</name>